<name>A0A0R3U0N0_RODNA</name>
<evidence type="ECO:0000313" key="4">
    <source>
        <dbReference type="WBParaSite" id="HNAJ_0001367901-mRNA-1"/>
    </source>
</evidence>
<accession>A0A0R3U0N0</accession>
<feature type="compositionally biased region" description="Polar residues" evidence="1">
    <location>
        <begin position="41"/>
        <end position="56"/>
    </location>
</feature>
<dbReference type="STRING" id="102285.A0A0R3U0N0"/>
<dbReference type="Proteomes" id="UP000278807">
    <property type="component" value="Unassembled WGS sequence"/>
</dbReference>
<proteinExistence type="predicted"/>
<feature type="region of interest" description="Disordered" evidence="1">
    <location>
        <begin position="41"/>
        <end position="94"/>
    </location>
</feature>
<reference evidence="4" key="1">
    <citation type="submission" date="2017-02" db="UniProtKB">
        <authorList>
            <consortium name="WormBaseParasite"/>
        </authorList>
    </citation>
    <scope>IDENTIFICATION</scope>
</reference>
<evidence type="ECO:0000313" key="2">
    <source>
        <dbReference type="EMBL" id="VDO16616.1"/>
    </source>
</evidence>
<feature type="compositionally biased region" description="Polar residues" evidence="1">
    <location>
        <begin position="66"/>
        <end position="76"/>
    </location>
</feature>
<dbReference type="OrthoDB" id="10437876at2759"/>
<feature type="compositionally biased region" description="Polar residues" evidence="1">
    <location>
        <begin position="202"/>
        <end position="211"/>
    </location>
</feature>
<dbReference type="AlphaFoldDB" id="A0A0R3U0N0"/>
<protein>
    <submittedName>
        <fullName evidence="2 4">Uncharacterized protein</fullName>
    </submittedName>
</protein>
<evidence type="ECO:0000313" key="3">
    <source>
        <dbReference type="Proteomes" id="UP000278807"/>
    </source>
</evidence>
<gene>
    <name evidence="2" type="ORF">HNAJ_LOCUS13653</name>
</gene>
<organism evidence="4">
    <name type="scientific">Rodentolepis nana</name>
    <name type="common">Dwarf tapeworm</name>
    <name type="synonym">Hymenolepis nana</name>
    <dbReference type="NCBI Taxonomy" id="102285"/>
    <lineage>
        <taxon>Eukaryota</taxon>
        <taxon>Metazoa</taxon>
        <taxon>Spiralia</taxon>
        <taxon>Lophotrochozoa</taxon>
        <taxon>Platyhelminthes</taxon>
        <taxon>Cestoda</taxon>
        <taxon>Eucestoda</taxon>
        <taxon>Cyclophyllidea</taxon>
        <taxon>Hymenolepididae</taxon>
        <taxon>Rodentolepis</taxon>
    </lineage>
</organism>
<dbReference type="WBParaSite" id="HNAJ_0001367901-mRNA-1">
    <property type="protein sequence ID" value="HNAJ_0001367901-mRNA-1"/>
    <property type="gene ID" value="HNAJ_0001367901"/>
</dbReference>
<evidence type="ECO:0000256" key="1">
    <source>
        <dbReference type="SAM" id="MobiDB-lite"/>
    </source>
</evidence>
<reference evidence="2 3" key="2">
    <citation type="submission" date="2018-11" db="EMBL/GenBank/DDBJ databases">
        <authorList>
            <consortium name="Pathogen Informatics"/>
        </authorList>
    </citation>
    <scope>NUCLEOTIDE SEQUENCE [LARGE SCALE GENOMIC DNA]</scope>
</reference>
<dbReference type="EMBL" id="UZAE01015800">
    <property type="protein sequence ID" value="VDO16616.1"/>
    <property type="molecule type" value="Genomic_DNA"/>
</dbReference>
<sequence>MNCFQIHYNAVIYFYRQISQFPDVGKTYSSVESFNSEASRESLSTSKDSHQSSLCYSNDKPPPVANRNSVRSQSAHTRPIKTQPELPPSISGRQGVTSIYSNDLDECSSMEIIRQPPILSGINSNTSTPQRTVCTPVGISQTAPISDYYANAFENGFQMIGPTCPPAPNPAHYFQAYLPQSHFNATFSDGQIYDQPPPPTPTETNKQITRNGNHHQKPSQRLYEGISYRMIPPMPPATAPASRKRFGRSNYESGDLSFDDTEEDDDDVENGKGGTLSRRKPVPPMGILVNQYSRESLHFVSIC</sequence>
<feature type="region of interest" description="Disordered" evidence="1">
    <location>
        <begin position="232"/>
        <end position="283"/>
    </location>
</feature>
<feature type="compositionally biased region" description="Acidic residues" evidence="1">
    <location>
        <begin position="257"/>
        <end position="268"/>
    </location>
</feature>
<keyword evidence="3" id="KW-1185">Reference proteome</keyword>
<feature type="region of interest" description="Disordered" evidence="1">
    <location>
        <begin position="192"/>
        <end position="219"/>
    </location>
</feature>